<evidence type="ECO:0000259" key="13">
    <source>
        <dbReference type="Pfam" id="PF00291"/>
    </source>
</evidence>
<dbReference type="NCBIfam" id="TIGR01139">
    <property type="entry name" value="cysK"/>
    <property type="match status" value="1"/>
</dbReference>
<evidence type="ECO:0000256" key="1">
    <source>
        <dbReference type="ARBA" id="ARBA00001933"/>
    </source>
</evidence>
<evidence type="ECO:0000256" key="8">
    <source>
        <dbReference type="ARBA" id="ARBA00022898"/>
    </source>
</evidence>
<dbReference type="PROSITE" id="PS00901">
    <property type="entry name" value="CYS_SYNTHASE"/>
    <property type="match status" value="1"/>
</dbReference>
<name>A0A848B1G2_9BACT</name>
<protein>
    <recommendedName>
        <fullName evidence="5 12">Cysteine synthase</fullName>
        <ecNumber evidence="4 12">2.5.1.47</ecNumber>
    </recommendedName>
</protein>
<dbReference type="InterPro" id="IPR001926">
    <property type="entry name" value="TrpB-like_PALP"/>
</dbReference>
<evidence type="ECO:0000256" key="9">
    <source>
        <dbReference type="ARBA" id="ARBA00023192"/>
    </source>
</evidence>
<dbReference type="GO" id="GO:0004124">
    <property type="term" value="F:cysteine synthase activity"/>
    <property type="evidence" value="ECO:0007669"/>
    <property type="project" value="UniProtKB-UniRule"/>
</dbReference>
<organism evidence="14 15">
    <name type="scientific">Victivallis vadensis</name>
    <dbReference type="NCBI Taxonomy" id="172901"/>
    <lineage>
        <taxon>Bacteria</taxon>
        <taxon>Pseudomonadati</taxon>
        <taxon>Lentisphaerota</taxon>
        <taxon>Lentisphaeria</taxon>
        <taxon>Victivallales</taxon>
        <taxon>Victivallaceae</taxon>
        <taxon>Victivallis</taxon>
    </lineage>
</organism>
<sequence>MSRIANTVTELVGNTPLVRINRLNEGKAEIVAKAESFNPGGSVKDRIALAMIEDAEKRGVLKPGALIVEPTSGNTGIGLAMVAAVKGYKLILTMPETMSVERRKLLQAYGAELVLTDGAAGMKGAIAKADEIHRRTPGSFIPQQFENPANPACHRAATAEEIWRDAGGRVDALIAGVGTGGSLTGIGEVLKERKPAVKVIAVEPDASPVLSGGRPGPHRIQGIGAGFVPKVLDSAIIDEIVPVSAADAGRVAREAARREGLLIGISSGAALSVALKKSRIPEYEGKRIVVILPDTGERYLSTWLFSEQA</sequence>
<evidence type="ECO:0000256" key="12">
    <source>
        <dbReference type="RuleBase" id="RU003985"/>
    </source>
</evidence>
<comment type="cofactor">
    <cofactor evidence="1 11 12">
        <name>pyridoxal 5'-phosphate</name>
        <dbReference type="ChEBI" id="CHEBI:597326"/>
    </cofactor>
</comment>
<feature type="domain" description="Tryptophan synthase beta chain-like PALP" evidence="13">
    <location>
        <begin position="8"/>
        <end position="294"/>
    </location>
</feature>
<comment type="pathway">
    <text evidence="2">Amino-acid biosynthesis; L-cysteine biosynthesis; L-cysteine from L-serine: step 2/2.</text>
</comment>
<dbReference type="EC" id="2.5.1.47" evidence="4 12"/>
<dbReference type="FunFam" id="3.40.50.1100:FF:000118">
    <property type="entry name" value="Related to CYS4-cystathionine beta-synthase"/>
    <property type="match status" value="1"/>
</dbReference>
<dbReference type="CDD" id="cd01561">
    <property type="entry name" value="CBS_like"/>
    <property type="match status" value="1"/>
</dbReference>
<evidence type="ECO:0000256" key="7">
    <source>
        <dbReference type="ARBA" id="ARBA00022679"/>
    </source>
</evidence>
<evidence type="ECO:0000256" key="4">
    <source>
        <dbReference type="ARBA" id="ARBA00012681"/>
    </source>
</evidence>
<evidence type="ECO:0000256" key="11">
    <source>
        <dbReference type="PIRSR" id="PIRSR605856-51"/>
    </source>
</evidence>
<dbReference type="EMBL" id="JABAEW010000013">
    <property type="protein sequence ID" value="NMD86696.1"/>
    <property type="molecule type" value="Genomic_DNA"/>
</dbReference>
<dbReference type="InterPro" id="IPR005856">
    <property type="entry name" value="Cys_synth"/>
</dbReference>
<gene>
    <name evidence="14" type="primary">cysK</name>
    <name evidence="14" type="ORF">HF882_08885</name>
</gene>
<keyword evidence="9 12" id="KW-0198">Cysteine biosynthesis</keyword>
<evidence type="ECO:0000313" key="14">
    <source>
        <dbReference type="EMBL" id="NMD86696.1"/>
    </source>
</evidence>
<dbReference type="PANTHER" id="PTHR10314">
    <property type="entry name" value="CYSTATHIONINE BETA-SYNTHASE"/>
    <property type="match status" value="1"/>
</dbReference>
<dbReference type="SUPFAM" id="SSF53686">
    <property type="entry name" value="Tryptophan synthase beta subunit-like PLP-dependent enzymes"/>
    <property type="match status" value="1"/>
</dbReference>
<dbReference type="RefSeq" id="WP_168962327.1">
    <property type="nucleotide sequence ID" value="NZ_JABAEW010000013.1"/>
</dbReference>
<dbReference type="FunFam" id="3.40.50.1100:FF:000002">
    <property type="entry name" value="Cysteine synthase"/>
    <property type="match status" value="1"/>
</dbReference>
<dbReference type="InterPro" id="IPR001216">
    <property type="entry name" value="P-phosphate_BS"/>
</dbReference>
<dbReference type="AlphaFoldDB" id="A0A848B1G2"/>
<keyword evidence="7 12" id="KW-0808">Transferase</keyword>
<dbReference type="InterPro" id="IPR036052">
    <property type="entry name" value="TrpB-like_PALP_sf"/>
</dbReference>
<accession>A0A848B1G2</accession>
<dbReference type="Pfam" id="PF00291">
    <property type="entry name" value="PALP"/>
    <property type="match status" value="1"/>
</dbReference>
<comment type="similarity">
    <text evidence="3 12">Belongs to the cysteine synthase/cystathionine beta-synthase family.</text>
</comment>
<evidence type="ECO:0000256" key="3">
    <source>
        <dbReference type="ARBA" id="ARBA00007103"/>
    </source>
</evidence>
<dbReference type="NCBIfam" id="TIGR01136">
    <property type="entry name" value="cysKM"/>
    <property type="match status" value="1"/>
</dbReference>
<dbReference type="InterPro" id="IPR005859">
    <property type="entry name" value="CysK"/>
</dbReference>
<feature type="modified residue" description="N6-(pyridoxal phosphate)lysine" evidence="11">
    <location>
        <position position="44"/>
    </location>
</feature>
<comment type="catalytic activity">
    <reaction evidence="10 12">
        <text>O-acetyl-L-serine + hydrogen sulfide = L-cysteine + acetate</text>
        <dbReference type="Rhea" id="RHEA:14829"/>
        <dbReference type="ChEBI" id="CHEBI:29919"/>
        <dbReference type="ChEBI" id="CHEBI:30089"/>
        <dbReference type="ChEBI" id="CHEBI:35235"/>
        <dbReference type="ChEBI" id="CHEBI:58340"/>
        <dbReference type="EC" id="2.5.1.47"/>
    </reaction>
</comment>
<evidence type="ECO:0000256" key="6">
    <source>
        <dbReference type="ARBA" id="ARBA00022605"/>
    </source>
</evidence>
<dbReference type="InterPro" id="IPR050214">
    <property type="entry name" value="Cys_Synth/Cystath_Beta-Synth"/>
</dbReference>
<evidence type="ECO:0000313" key="15">
    <source>
        <dbReference type="Proteomes" id="UP000576225"/>
    </source>
</evidence>
<evidence type="ECO:0000256" key="2">
    <source>
        <dbReference type="ARBA" id="ARBA00004962"/>
    </source>
</evidence>
<evidence type="ECO:0000256" key="10">
    <source>
        <dbReference type="ARBA" id="ARBA00047931"/>
    </source>
</evidence>
<comment type="caution">
    <text evidence="14">The sequence shown here is derived from an EMBL/GenBank/DDBJ whole genome shotgun (WGS) entry which is preliminary data.</text>
</comment>
<reference evidence="14 15" key="1">
    <citation type="submission" date="2020-04" db="EMBL/GenBank/DDBJ databases">
        <authorList>
            <person name="Hitch T.C.A."/>
            <person name="Wylensek D."/>
            <person name="Clavel T."/>
        </authorList>
    </citation>
    <scope>NUCLEOTIDE SEQUENCE [LARGE SCALE GENOMIC DNA]</scope>
    <source>
        <strain evidence="14 15">COR2-253-APC-1A</strain>
    </source>
</reference>
<proteinExistence type="inferred from homology"/>
<dbReference type="Gene3D" id="3.40.50.1100">
    <property type="match status" value="2"/>
</dbReference>
<dbReference type="Proteomes" id="UP000576225">
    <property type="component" value="Unassembled WGS sequence"/>
</dbReference>
<keyword evidence="8 11" id="KW-0663">Pyridoxal phosphate</keyword>
<keyword evidence="6 12" id="KW-0028">Amino-acid biosynthesis</keyword>
<evidence type="ECO:0000256" key="5">
    <source>
        <dbReference type="ARBA" id="ARBA00019371"/>
    </source>
</evidence>
<dbReference type="GO" id="GO:0006535">
    <property type="term" value="P:cysteine biosynthetic process from serine"/>
    <property type="evidence" value="ECO:0007669"/>
    <property type="project" value="UniProtKB-UniRule"/>
</dbReference>